<evidence type="ECO:0000313" key="3">
    <source>
        <dbReference type="Proteomes" id="UP001501047"/>
    </source>
</evidence>
<feature type="domain" description="PglD N-terminal" evidence="1">
    <location>
        <begin position="9"/>
        <end position="81"/>
    </location>
</feature>
<sequence length="120" mass="13001">MANHNSNRNLIILGAGGHGHVVKEVAEAMGIFDKIDFLDDNPNSGEAIGLCSDSEKFVEEYTYAIPAFGNNKLRMVWIEKLEKNKFEIPTLIHPTAYISPSAIVSSGSVVAAKAVARKIS</sequence>
<reference evidence="3" key="1">
    <citation type="journal article" date="2019" name="Int. J. Syst. Evol. Microbiol.">
        <title>The Global Catalogue of Microorganisms (GCM) 10K type strain sequencing project: providing services to taxonomists for standard genome sequencing and annotation.</title>
        <authorList>
            <consortium name="The Broad Institute Genomics Platform"/>
            <consortium name="The Broad Institute Genome Sequencing Center for Infectious Disease"/>
            <person name="Wu L."/>
            <person name="Ma J."/>
        </authorList>
    </citation>
    <scope>NUCLEOTIDE SEQUENCE [LARGE SCALE GENOMIC DNA]</scope>
    <source>
        <strain evidence="3">JCM 1417</strain>
    </source>
</reference>
<protein>
    <recommendedName>
        <fullName evidence="1">PglD N-terminal domain-containing protein</fullName>
    </recommendedName>
</protein>
<dbReference type="Proteomes" id="UP001501047">
    <property type="component" value="Unassembled WGS sequence"/>
</dbReference>
<gene>
    <name evidence="2" type="ORF">GCM10008908_07770</name>
</gene>
<organism evidence="2 3">
    <name type="scientific">Clostridium subterminale</name>
    <dbReference type="NCBI Taxonomy" id="1550"/>
    <lineage>
        <taxon>Bacteria</taxon>
        <taxon>Bacillati</taxon>
        <taxon>Bacillota</taxon>
        <taxon>Clostridia</taxon>
        <taxon>Eubacteriales</taxon>
        <taxon>Clostridiaceae</taxon>
        <taxon>Clostridium</taxon>
    </lineage>
</organism>
<evidence type="ECO:0000259" key="1">
    <source>
        <dbReference type="Pfam" id="PF17836"/>
    </source>
</evidence>
<dbReference type="Pfam" id="PF17836">
    <property type="entry name" value="PglD_N"/>
    <property type="match status" value="1"/>
</dbReference>
<proteinExistence type="predicted"/>
<accession>A0ABP3VS18</accession>
<comment type="caution">
    <text evidence="2">The sequence shown here is derived from an EMBL/GenBank/DDBJ whole genome shotgun (WGS) entry which is preliminary data.</text>
</comment>
<evidence type="ECO:0000313" key="2">
    <source>
        <dbReference type="EMBL" id="GAA0768018.1"/>
    </source>
</evidence>
<dbReference type="InterPro" id="IPR011004">
    <property type="entry name" value="Trimer_LpxA-like_sf"/>
</dbReference>
<dbReference type="Gene3D" id="3.40.50.20">
    <property type="match status" value="1"/>
</dbReference>
<dbReference type="InterPro" id="IPR041561">
    <property type="entry name" value="PglD_N"/>
</dbReference>
<dbReference type="RefSeq" id="WP_343823806.1">
    <property type="nucleotide sequence ID" value="NZ_BAAACI010000001.1"/>
</dbReference>
<dbReference type="SUPFAM" id="SSF51161">
    <property type="entry name" value="Trimeric LpxA-like enzymes"/>
    <property type="match status" value="1"/>
</dbReference>
<name>A0ABP3VS18_CLOSU</name>
<keyword evidence="3" id="KW-1185">Reference proteome</keyword>
<dbReference type="EMBL" id="BAAACI010000001">
    <property type="protein sequence ID" value="GAA0768018.1"/>
    <property type="molecule type" value="Genomic_DNA"/>
</dbReference>